<evidence type="ECO:0000256" key="4">
    <source>
        <dbReference type="ARBA" id="ARBA00022989"/>
    </source>
</evidence>
<feature type="transmembrane region" description="Helical" evidence="6">
    <location>
        <begin position="174"/>
        <end position="199"/>
    </location>
</feature>
<dbReference type="CDD" id="cd17370">
    <property type="entry name" value="MFS_MJ1317_like"/>
    <property type="match status" value="1"/>
</dbReference>
<evidence type="ECO:0000313" key="9">
    <source>
        <dbReference type="Proteomes" id="UP001177160"/>
    </source>
</evidence>
<comment type="caution">
    <text evidence="8">The sequence shown here is derived from an EMBL/GenBank/DDBJ whole genome shotgun (WGS) entry which is preliminary data.</text>
</comment>
<evidence type="ECO:0000313" key="8">
    <source>
        <dbReference type="EMBL" id="MCV2232834.1"/>
    </source>
</evidence>
<dbReference type="Proteomes" id="UP001177160">
    <property type="component" value="Unassembled WGS sequence"/>
</dbReference>
<gene>
    <name evidence="8" type="ORF">N7548_08380</name>
</gene>
<keyword evidence="4 6" id="KW-1133">Transmembrane helix</keyword>
<dbReference type="InterPro" id="IPR052425">
    <property type="entry name" value="Uncharacterized_MFS-type"/>
</dbReference>
<dbReference type="PANTHER" id="PTHR42688">
    <property type="entry name" value="CONSERVED PROTEIN"/>
    <property type="match status" value="1"/>
</dbReference>
<dbReference type="PROSITE" id="PS50850">
    <property type="entry name" value="MFS"/>
    <property type="match status" value="1"/>
</dbReference>
<keyword evidence="2" id="KW-1003">Cell membrane</keyword>
<feature type="transmembrane region" description="Helical" evidence="6">
    <location>
        <begin position="342"/>
        <end position="363"/>
    </location>
</feature>
<organism evidence="8 9">
    <name type="scientific">Paracholeplasma manati</name>
    <dbReference type="NCBI Taxonomy" id="591373"/>
    <lineage>
        <taxon>Bacteria</taxon>
        <taxon>Bacillati</taxon>
        <taxon>Mycoplasmatota</taxon>
        <taxon>Mollicutes</taxon>
        <taxon>Acholeplasmatales</taxon>
        <taxon>Acholeplasmataceae</taxon>
        <taxon>Paracholeplasma</taxon>
    </lineage>
</organism>
<feature type="transmembrane region" description="Helical" evidence="6">
    <location>
        <begin position="369"/>
        <end position="390"/>
    </location>
</feature>
<dbReference type="SUPFAM" id="SSF103473">
    <property type="entry name" value="MFS general substrate transporter"/>
    <property type="match status" value="1"/>
</dbReference>
<dbReference type="PANTHER" id="PTHR42688:SF1">
    <property type="entry name" value="BLR5212 PROTEIN"/>
    <property type="match status" value="1"/>
</dbReference>
<sequence>MKTENRKKQALLFLLLIGIIAMLSDFTHEGARSIYGPYLALLGASALVVSFVSGLGEFIGQALRIVTGIIADRTKKYWTMMILGYSINLLVIPLLMFVTQEVWFIAIILILLERVGKGIRAPAKSALTSFTTQDIGVGKAFALQEAMDQLGAFLGPLFVFTVLGLNAGSDLNGYQMAFGLLGIFAILTIVIIIVARFKYPNPDQMEVKKVSKGFKSNPYFYLYLVAVMFIAIGFIDYPILAFHLNKTAQIQPIYIPLLYSLAMGIDAIAAVFFGYYFDKKGIISLMISVIFGSLIAPVFFLVDGVLGIVIGIVLWGIAMGAQESVLKAVIASLVSKDKRATAYGIFYTVFGLAWFLGSLMIGYLYDVNLLLLVIFSSTFEVLAFITLMIYQQKGGNTHATS</sequence>
<feature type="transmembrane region" description="Helical" evidence="6">
    <location>
        <begin position="253"/>
        <end position="275"/>
    </location>
</feature>
<dbReference type="Gene3D" id="1.20.1250.20">
    <property type="entry name" value="MFS general substrate transporter like domains"/>
    <property type="match status" value="2"/>
</dbReference>
<evidence type="ECO:0000256" key="5">
    <source>
        <dbReference type="ARBA" id="ARBA00023136"/>
    </source>
</evidence>
<dbReference type="InterPro" id="IPR036259">
    <property type="entry name" value="MFS_trans_sf"/>
</dbReference>
<evidence type="ECO:0000256" key="1">
    <source>
        <dbReference type="ARBA" id="ARBA00004651"/>
    </source>
</evidence>
<dbReference type="RefSeq" id="WP_263609023.1">
    <property type="nucleotide sequence ID" value="NZ_JAOVQM010000011.1"/>
</dbReference>
<dbReference type="Pfam" id="PF07690">
    <property type="entry name" value="MFS_1"/>
    <property type="match status" value="1"/>
</dbReference>
<feature type="transmembrane region" description="Helical" evidence="6">
    <location>
        <begin position="34"/>
        <end position="56"/>
    </location>
</feature>
<evidence type="ECO:0000256" key="6">
    <source>
        <dbReference type="SAM" id="Phobius"/>
    </source>
</evidence>
<evidence type="ECO:0000256" key="2">
    <source>
        <dbReference type="ARBA" id="ARBA00022475"/>
    </source>
</evidence>
<dbReference type="InterPro" id="IPR020846">
    <property type="entry name" value="MFS_dom"/>
</dbReference>
<protein>
    <submittedName>
        <fullName evidence="8">MFS transporter</fullName>
    </submittedName>
</protein>
<dbReference type="EMBL" id="JAOVQM010000011">
    <property type="protein sequence ID" value="MCV2232834.1"/>
    <property type="molecule type" value="Genomic_DNA"/>
</dbReference>
<feature type="transmembrane region" description="Helical" evidence="6">
    <location>
        <begin position="308"/>
        <end position="330"/>
    </location>
</feature>
<evidence type="ECO:0000256" key="3">
    <source>
        <dbReference type="ARBA" id="ARBA00022692"/>
    </source>
</evidence>
<dbReference type="InterPro" id="IPR011701">
    <property type="entry name" value="MFS"/>
</dbReference>
<reference evidence="8" key="1">
    <citation type="submission" date="2022-09" db="EMBL/GenBank/DDBJ databases">
        <title>Novel Mycoplasma species identified in domestic and wild animals.</title>
        <authorList>
            <person name="Volokhov D.V."/>
            <person name="Furtak V.A."/>
            <person name="Zagorodnyaya T.A."/>
        </authorList>
    </citation>
    <scope>NUCLEOTIDE SEQUENCE</scope>
    <source>
        <strain evidence="8">Oakley</strain>
    </source>
</reference>
<evidence type="ECO:0000259" key="7">
    <source>
        <dbReference type="PROSITE" id="PS50850"/>
    </source>
</evidence>
<keyword evidence="5 6" id="KW-0472">Membrane</keyword>
<feature type="transmembrane region" description="Helical" evidence="6">
    <location>
        <begin position="220"/>
        <end position="241"/>
    </location>
</feature>
<accession>A0ABT2Y7W7</accession>
<name>A0ABT2Y7W7_9MOLU</name>
<keyword evidence="3 6" id="KW-0812">Transmembrane</keyword>
<proteinExistence type="predicted"/>
<feature type="transmembrane region" description="Helical" evidence="6">
    <location>
        <begin position="77"/>
        <end position="96"/>
    </location>
</feature>
<feature type="domain" description="Major facilitator superfamily (MFS) profile" evidence="7">
    <location>
        <begin position="10"/>
        <end position="394"/>
    </location>
</feature>
<comment type="subcellular location">
    <subcellularLocation>
        <location evidence="1">Cell membrane</location>
        <topology evidence="1">Multi-pass membrane protein</topology>
    </subcellularLocation>
</comment>
<keyword evidence="9" id="KW-1185">Reference proteome</keyword>